<evidence type="ECO:0008006" key="3">
    <source>
        <dbReference type="Google" id="ProtNLM"/>
    </source>
</evidence>
<evidence type="ECO:0000313" key="2">
    <source>
        <dbReference type="Proteomes" id="UP000765509"/>
    </source>
</evidence>
<sequence>MQQESSNHLWLRTPTPSYKLLKLNLQRDITTRSPAETLDKTNIYPLTSKNYAKWSNKVKMAHTIKNIDIFLKPNWISSLPNEAPEEEVEFFHNSFRQIYFWLGNTLDQENYDKLFDDDQENYNPAAIWLNIRDFYADSSVENCSMAMTKIFGMKIEGGIVSNSIIEIQNLTKLHKSMGQDLFEGKTMSYIELALARNQELSIPDVQALCFGERRVKCKNGKHSPEASHSEDQCFQIHPLLLKEFRERRNQDKHSKVNSSATESTGLKPISSARVYCNNSERSVSLTKTRVALNQANGTVIYAERFGTTAITGYKVSIIHLKNSLIVPNITTPLISLSPFLQKGCSLSGKGESVHVFDEDNKIILEGKLVDNVISILLGDPVSHFTKERTDVFIVHQALGHPSNRYASYLFPSLDFLGLRCEVCLSSKSHRLPFN</sequence>
<protein>
    <recommendedName>
        <fullName evidence="3">GAG-pre-integrase domain-containing protein</fullName>
    </recommendedName>
</protein>
<reference evidence="1" key="1">
    <citation type="submission" date="2021-03" db="EMBL/GenBank/DDBJ databases">
        <title>Draft genome sequence of rust myrtle Austropuccinia psidii MF-1, a brazilian biotype.</title>
        <authorList>
            <person name="Quecine M.C."/>
            <person name="Pachon D.M.R."/>
            <person name="Bonatelli M.L."/>
            <person name="Correr F.H."/>
            <person name="Franceschini L.M."/>
            <person name="Leite T.F."/>
            <person name="Margarido G.R.A."/>
            <person name="Almeida C.A."/>
            <person name="Ferrarezi J.A."/>
            <person name="Labate C.A."/>
        </authorList>
    </citation>
    <scope>NUCLEOTIDE SEQUENCE</scope>
    <source>
        <strain evidence="1">MF-1</strain>
    </source>
</reference>
<evidence type="ECO:0000313" key="1">
    <source>
        <dbReference type="EMBL" id="MBW0480543.1"/>
    </source>
</evidence>
<accession>A0A9Q3CB42</accession>
<comment type="caution">
    <text evidence="1">The sequence shown here is derived from an EMBL/GenBank/DDBJ whole genome shotgun (WGS) entry which is preliminary data.</text>
</comment>
<dbReference type="OrthoDB" id="3035098at2759"/>
<dbReference type="EMBL" id="AVOT02006009">
    <property type="protein sequence ID" value="MBW0480543.1"/>
    <property type="molecule type" value="Genomic_DNA"/>
</dbReference>
<gene>
    <name evidence="1" type="ORF">O181_020258</name>
</gene>
<dbReference type="AlphaFoldDB" id="A0A9Q3CB42"/>
<dbReference type="Proteomes" id="UP000765509">
    <property type="component" value="Unassembled WGS sequence"/>
</dbReference>
<name>A0A9Q3CB42_9BASI</name>
<keyword evidence="2" id="KW-1185">Reference proteome</keyword>
<proteinExistence type="predicted"/>
<organism evidence="1 2">
    <name type="scientific">Austropuccinia psidii MF-1</name>
    <dbReference type="NCBI Taxonomy" id="1389203"/>
    <lineage>
        <taxon>Eukaryota</taxon>
        <taxon>Fungi</taxon>
        <taxon>Dikarya</taxon>
        <taxon>Basidiomycota</taxon>
        <taxon>Pucciniomycotina</taxon>
        <taxon>Pucciniomycetes</taxon>
        <taxon>Pucciniales</taxon>
        <taxon>Sphaerophragmiaceae</taxon>
        <taxon>Austropuccinia</taxon>
    </lineage>
</organism>